<dbReference type="InterPro" id="IPR012337">
    <property type="entry name" value="RNaseH-like_sf"/>
</dbReference>
<dbReference type="InterPro" id="IPR001878">
    <property type="entry name" value="Znf_CCHC"/>
</dbReference>
<keyword evidence="1" id="KW-0863">Zinc-finger</keyword>
<evidence type="ECO:0000256" key="1">
    <source>
        <dbReference type="PROSITE-ProRule" id="PRU00047"/>
    </source>
</evidence>
<dbReference type="AlphaFoldDB" id="A0AAV3YPJ2"/>
<dbReference type="SUPFAM" id="SSF47353">
    <property type="entry name" value="Retrovirus capsid dimerization domain-like"/>
    <property type="match status" value="1"/>
</dbReference>
<dbReference type="SMART" id="SM00343">
    <property type="entry name" value="ZnF_C2HC"/>
    <property type="match status" value="1"/>
</dbReference>
<dbReference type="GO" id="GO:0015074">
    <property type="term" value="P:DNA integration"/>
    <property type="evidence" value="ECO:0007669"/>
    <property type="project" value="InterPro"/>
</dbReference>
<dbReference type="Gene3D" id="3.30.420.10">
    <property type="entry name" value="Ribonuclease H-like superfamily/Ribonuclease H"/>
    <property type="match status" value="1"/>
</dbReference>
<feature type="compositionally biased region" description="Low complexity" evidence="2">
    <location>
        <begin position="244"/>
        <end position="255"/>
    </location>
</feature>
<dbReference type="Proteomes" id="UP000735302">
    <property type="component" value="Unassembled WGS sequence"/>
</dbReference>
<dbReference type="EMBL" id="BLXT01001274">
    <property type="protein sequence ID" value="GFN84051.1"/>
    <property type="molecule type" value="Genomic_DNA"/>
</dbReference>
<proteinExistence type="predicted"/>
<dbReference type="InterPro" id="IPR036397">
    <property type="entry name" value="RNaseH_sf"/>
</dbReference>
<evidence type="ECO:0000313" key="5">
    <source>
        <dbReference type="EMBL" id="GFN84051.1"/>
    </source>
</evidence>
<name>A0AAV3YPJ2_9GAST</name>
<dbReference type="Pfam" id="PF00098">
    <property type="entry name" value="zf-CCHC"/>
    <property type="match status" value="1"/>
</dbReference>
<dbReference type="GO" id="GO:0003676">
    <property type="term" value="F:nucleic acid binding"/>
    <property type="evidence" value="ECO:0007669"/>
    <property type="project" value="InterPro"/>
</dbReference>
<comment type="caution">
    <text evidence="5">The sequence shown here is derived from an EMBL/GenBank/DDBJ whole genome shotgun (WGS) entry which is preliminary data.</text>
</comment>
<feature type="domain" description="Integrase catalytic" evidence="4">
    <location>
        <begin position="560"/>
        <end position="680"/>
    </location>
</feature>
<dbReference type="SUPFAM" id="SSF57756">
    <property type="entry name" value="Retrovirus zinc finger-like domains"/>
    <property type="match status" value="1"/>
</dbReference>
<evidence type="ECO:0000259" key="3">
    <source>
        <dbReference type="PROSITE" id="PS50158"/>
    </source>
</evidence>
<dbReference type="Gene3D" id="1.10.4020.10">
    <property type="entry name" value="DNA breaking-rejoining enzymes"/>
    <property type="match status" value="1"/>
</dbReference>
<dbReference type="InterPro" id="IPR001584">
    <property type="entry name" value="Integrase_cat-core"/>
</dbReference>
<dbReference type="PANTHER" id="PTHR46888">
    <property type="entry name" value="ZINC KNUCKLE DOMAINCONTAINING PROTEIN-RELATED"/>
    <property type="match status" value="1"/>
</dbReference>
<dbReference type="PROSITE" id="PS50158">
    <property type="entry name" value="ZF_CCHC"/>
    <property type="match status" value="1"/>
</dbReference>
<accession>A0AAV3YPJ2</accession>
<dbReference type="PROSITE" id="PS50994">
    <property type="entry name" value="INTEGRASE"/>
    <property type="match status" value="1"/>
</dbReference>
<dbReference type="PANTHER" id="PTHR46888:SF1">
    <property type="entry name" value="RIBONUCLEASE H"/>
    <property type="match status" value="1"/>
</dbReference>
<dbReference type="Gene3D" id="4.10.60.10">
    <property type="entry name" value="Zinc finger, CCHC-type"/>
    <property type="match status" value="1"/>
</dbReference>
<gene>
    <name evidence="5" type="ORF">PoB_001055700</name>
</gene>
<keyword evidence="1" id="KW-0862">Zinc</keyword>
<evidence type="ECO:0000313" key="6">
    <source>
        <dbReference type="Proteomes" id="UP000735302"/>
    </source>
</evidence>
<sequence length="680" mass="75403">MFNALVQDIDVYLDNFSRHATASKWPQREWPSILFNLLQGEALTVLLSLSDADRECYEKVRDALLRYGNCTISGFNKKFRSSAPLESENFETFVNRVKRYFDRWIGLANVSTFEQLVFLMLKEQIYSSCSDELATYLKDRKPTSLEHMKDLANAFTEARPHVHLSMKKPTVGDTFTSAVGVARSSRPLQKNSDNSRSASNSRANVQCYRCGKYGHIKKQCRVPEHALKPPATKPRRERSASIVSRSNRNSARESNFQNKQGSSREFSNVAVASAFDAGEDTVTLTQSADAAYFVDGVQFSCVASQPSVAASGNLQFWEAKVNGKCATLLRDSGCTTVGVRKSFVSQKDYTGKRIKCVTFGGTVEEFPTARINLDSEFYSGTIVAVVLPNPVADIILGNIEGTVKGDLLTQTACPVTTRAQSLNQTKALQNPASVFSLPEGDLGRLQANDESLKGWLGKVGLEQKGPITFIKENSVLFRIYTDKQGSAHKTLAAPNAIRNKLLWAAHACPLSGHHGVSKTLKNILSEFSWPGVSRDVVTYVKSCHICQVKAPINRDKKAPLQPMPCMEEPFQRVVVDLVGPLELSEGGNSYILTLVDLATRWAEATPLKHITSEHVAEALYGMFCRLRFTVEIQSDRGPQFISALMAEFDRFSGMKHIFSSPYRPQTNGSVERFHSSLKSI</sequence>
<reference evidence="5 6" key="1">
    <citation type="journal article" date="2021" name="Elife">
        <title>Chloroplast acquisition without the gene transfer in kleptoplastic sea slugs, Plakobranchus ocellatus.</title>
        <authorList>
            <person name="Maeda T."/>
            <person name="Takahashi S."/>
            <person name="Yoshida T."/>
            <person name="Shimamura S."/>
            <person name="Takaki Y."/>
            <person name="Nagai Y."/>
            <person name="Toyoda A."/>
            <person name="Suzuki Y."/>
            <person name="Arimoto A."/>
            <person name="Ishii H."/>
            <person name="Satoh N."/>
            <person name="Nishiyama T."/>
            <person name="Hasebe M."/>
            <person name="Maruyama T."/>
            <person name="Minagawa J."/>
            <person name="Obokata J."/>
            <person name="Shigenobu S."/>
        </authorList>
    </citation>
    <scope>NUCLEOTIDE SEQUENCE [LARGE SCALE GENOMIC DNA]</scope>
</reference>
<feature type="domain" description="CCHC-type" evidence="3">
    <location>
        <begin position="207"/>
        <end position="221"/>
    </location>
</feature>
<dbReference type="Pfam" id="PF00665">
    <property type="entry name" value="rve"/>
    <property type="match status" value="1"/>
</dbReference>
<protein>
    <submittedName>
        <fullName evidence="5">Transposase</fullName>
    </submittedName>
</protein>
<evidence type="ECO:0000256" key="2">
    <source>
        <dbReference type="SAM" id="MobiDB-lite"/>
    </source>
</evidence>
<dbReference type="Pfam" id="PF17921">
    <property type="entry name" value="Integrase_H2C2"/>
    <property type="match status" value="1"/>
</dbReference>
<dbReference type="SUPFAM" id="SSF53098">
    <property type="entry name" value="Ribonuclease H-like"/>
    <property type="match status" value="1"/>
</dbReference>
<dbReference type="FunFam" id="1.10.340.70:FF:000001">
    <property type="entry name" value="Retrovirus-related Pol polyprotein from transposon gypsy-like Protein"/>
    <property type="match status" value="1"/>
</dbReference>
<feature type="region of interest" description="Disordered" evidence="2">
    <location>
        <begin position="221"/>
        <end position="262"/>
    </location>
</feature>
<evidence type="ECO:0000259" key="4">
    <source>
        <dbReference type="PROSITE" id="PS50994"/>
    </source>
</evidence>
<dbReference type="InterPro" id="IPR038269">
    <property type="entry name" value="SCAN_sf"/>
</dbReference>
<organism evidence="5 6">
    <name type="scientific">Plakobranchus ocellatus</name>
    <dbReference type="NCBI Taxonomy" id="259542"/>
    <lineage>
        <taxon>Eukaryota</taxon>
        <taxon>Metazoa</taxon>
        <taxon>Spiralia</taxon>
        <taxon>Lophotrochozoa</taxon>
        <taxon>Mollusca</taxon>
        <taxon>Gastropoda</taxon>
        <taxon>Heterobranchia</taxon>
        <taxon>Euthyneura</taxon>
        <taxon>Panpulmonata</taxon>
        <taxon>Sacoglossa</taxon>
        <taxon>Placobranchoidea</taxon>
        <taxon>Plakobranchidae</taxon>
        <taxon>Plakobranchus</taxon>
    </lineage>
</organism>
<dbReference type="GO" id="GO:0008270">
    <property type="term" value="F:zinc ion binding"/>
    <property type="evidence" value="ECO:0007669"/>
    <property type="project" value="UniProtKB-KW"/>
</dbReference>
<dbReference type="InterPro" id="IPR041588">
    <property type="entry name" value="Integrase_H2C2"/>
</dbReference>
<dbReference type="InterPro" id="IPR036875">
    <property type="entry name" value="Znf_CCHC_sf"/>
</dbReference>
<keyword evidence="1" id="KW-0479">Metal-binding</keyword>
<dbReference type="Gene3D" id="1.10.340.70">
    <property type="match status" value="1"/>
</dbReference>
<keyword evidence="6" id="KW-1185">Reference proteome</keyword>